<proteinExistence type="predicted"/>
<name>A0A0K2BKH4_9GAMM</name>
<organism evidence="2 3">
    <name type="scientific">Candidatus Palibaumannia cicadellinicola</name>
    <dbReference type="NCBI Taxonomy" id="186490"/>
    <lineage>
        <taxon>Bacteria</taxon>
        <taxon>Pseudomonadati</taxon>
        <taxon>Pseudomonadota</taxon>
        <taxon>Gammaproteobacteria</taxon>
        <taxon>Candidatus Palibaumannia</taxon>
    </lineage>
</organism>
<evidence type="ECO:0000256" key="1">
    <source>
        <dbReference type="SAM" id="MobiDB-lite"/>
    </source>
</evidence>
<accession>A0A0K2BKH4</accession>
<gene>
    <name evidence="2" type="ORF">AB162_076</name>
</gene>
<dbReference type="Proteomes" id="UP000056466">
    <property type="component" value="Chromosome"/>
</dbReference>
<evidence type="ECO:0000313" key="3">
    <source>
        <dbReference type="Proteomes" id="UP000056466"/>
    </source>
</evidence>
<keyword evidence="3" id="KW-1185">Reference proteome</keyword>
<dbReference type="AlphaFoldDB" id="A0A0K2BKH4"/>
<reference evidence="2 3" key="1">
    <citation type="submission" date="2015-06" db="EMBL/GenBank/DDBJ databases">
        <title>Lineage-specific patterns of genome deterioration in obligate symbionts.</title>
        <authorList>
            <person name="Bennett G.M."/>
            <person name="McCutcheon J.P."/>
            <person name="McDonald B.R."/>
            <person name="Moran N.A."/>
        </authorList>
    </citation>
    <scope>NUCLEOTIDE SEQUENCE [LARGE SCALE GENOMIC DNA]</scope>
    <source>
        <strain evidence="2 3">B-GSS</strain>
    </source>
</reference>
<dbReference type="KEGG" id="bcig:AB162_076"/>
<feature type="compositionally biased region" description="Polar residues" evidence="1">
    <location>
        <begin position="25"/>
        <end position="34"/>
    </location>
</feature>
<feature type="region of interest" description="Disordered" evidence="1">
    <location>
        <begin position="1"/>
        <end position="47"/>
    </location>
</feature>
<evidence type="ECO:0000313" key="2">
    <source>
        <dbReference type="EMBL" id="AKZ65699.1"/>
    </source>
</evidence>
<dbReference type="EMBL" id="CP011787">
    <property type="protein sequence ID" value="AKZ65699.1"/>
    <property type="molecule type" value="Genomic_DNA"/>
</dbReference>
<protein>
    <submittedName>
        <fullName evidence="2">Uncharacterized protein</fullName>
    </submittedName>
</protein>
<sequence>MLVDTHKQLQKNNNQQAQTEKKFTNHTITHTNNSKNKKYTKVTEKIK</sequence>